<reference evidence="2" key="2">
    <citation type="journal article" date="2017" name="Nat. Plants">
        <title>The Aegilops tauschii genome reveals multiple impacts of transposons.</title>
        <authorList>
            <person name="Zhao G."/>
            <person name="Zou C."/>
            <person name="Li K."/>
            <person name="Wang K."/>
            <person name="Li T."/>
            <person name="Gao L."/>
            <person name="Zhang X."/>
            <person name="Wang H."/>
            <person name="Yang Z."/>
            <person name="Liu X."/>
            <person name="Jiang W."/>
            <person name="Mao L."/>
            <person name="Kong X."/>
            <person name="Jiao Y."/>
            <person name="Jia J."/>
        </authorList>
    </citation>
    <scope>NUCLEOTIDE SEQUENCE [LARGE SCALE GENOMIC DNA]</scope>
    <source>
        <strain evidence="2">cv. AL8/78</strain>
    </source>
</reference>
<reference evidence="2" key="1">
    <citation type="journal article" date="2014" name="Science">
        <title>Ancient hybridizations among the ancestral genomes of bread wheat.</title>
        <authorList>
            <consortium name="International Wheat Genome Sequencing Consortium,"/>
            <person name="Marcussen T."/>
            <person name="Sandve S.R."/>
            <person name="Heier L."/>
            <person name="Spannagl M."/>
            <person name="Pfeifer M."/>
            <person name="Jakobsen K.S."/>
            <person name="Wulff B.B."/>
            <person name="Steuernagel B."/>
            <person name="Mayer K.F."/>
            <person name="Olsen O.A."/>
        </authorList>
    </citation>
    <scope>NUCLEOTIDE SEQUENCE [LARGE SCALE GENOMIC DNA]</scope>
    <source>
        <strain evidence="2">cv. AL8/78</strain>
    </source>
</reference>
<evidence type="ECO:0000313" key="2">
    <source>
        <dbReference type="Proteomes" id="UP000015105"/>
    </source>
</evidence>
<accession>A0A453Q2R7</accession>
<dbReference type="STRING" id="200361.A0A453Q2R7"/>
<reference evidence="1" key="3">
    <citation type="journal article" date="2017" name="Nature">
        <title>Genome sequence of the progenitor of the wheat D genome Aegilops tauschii.</title>
        <authorList>
            <person name="Luo M.C."/>
            <person name="Gu Y.Q."/>
            <person name="Puiu D."/>
            <person name="Wang H."/>
            <person name="Twardziok S.O."/>
            <person name="Deal K.R."/>
            <person name="Huo N."/>
            <person name="Zhu T."/>
            <person name="Wang L."/>
            <person name="Wang Y."/>
            <person name="McGuire P.E."/>
            <person name="Liu S."/>
            <person name="Long H."/>
            <person name="Ramasamy R.K."/>
            <person name="Rodriguez J.C."/>
            <person name="Van S.L."/>
            <person name="Yuan L."/>
            <person name="Wang Z."/>
            <person name="Xia Z."/>
            <person name="Xiao L."/>
            <person name="Anderson O.D."/>
            <person name="Ouyang S."/>
            <person name="Liang Y."/>
            <person name="Zimin A.V."/>
            <person name="Pertea G."/>
            <person name="Qi P."/>
            <person name="Bennetzen J.L."/>
            <person name="Dai X."/>
            <person name="Dawson M.W."/>
            <person name="Muller H.G."/>
            <person name="Kugler K."/>
            <person name="Rivarola-Duarte L."/>
            <person name="Spannagl M."/>
            <person name="Mayer K.F.X."/>
            <person name="Lu F.H."/>
            <person name="Bevan M.W."/>
            <person name="Leroy P."/>
            <person name="Li P."/>
            <person name="You F.M."/>
            <person name="Sun Q."/>
            <person name="Liu Z."/>
            <person name="Lyons E."/>
            <person name="Wicker T."/>
            <person name="Salzberg S.L."/>
            <person name="Devos K.M."/>
            <person name="Dvorak J."/>
        </authorList>
    </citation>
    <scope>NUCLEOTIDE SEQUENCE [LARGE SCALE GENOMIC DNA]</scope>
    <source>
        <strain evidence="1">cv. AL8/78</strain>
    </source>
</reference>
<sequence>MRALTILGIFSVDQGPHDDATDMHYNLTPLSRLLVGDSSCTQSLIMRMLVDPLSLTALCSIIGEWFTDKRASTLTLFEVAHGCTREEMKAKKGT</sequence>
<dbReference type="Proteomes" id="UP000015105">
    <property type="component" value="Chromosome 6D"/>
</dbReference>
<protein>
    <submittedName>
        <fullName evidence="1">Uncharacterized protein</fullName>
    </submittedName>
</protein>
<dbReference type="Gramene" id="AET6Gv20955800.1">
    <property type="protein sequence ID" value="AET6Gv20955800.1"/>
    <property type="gene ID" value="AET6Gv20955800"/>
</dbReference>
<dbReference type="EnsemblPlants" id="AET6Gv20955800.1">
    <property type="protein sequence ID" value="AET6Gv20955800.1"/>
    <property type="gene ID" value="AET6Gv20955800"/>
</dbReference>
<reference evidence="1" key="5">
    <citation type="journal article" date="2021" name="G3 (Bethesda)">
        <title>Aegilops tauschii genome assembly Aet v5.0 features greater sequence contiguity and improved annotation.</title>
        <authorList>
            <person name="Wang L."/>
            <person name="Zhu T."/>
            <person name="Rodriguez J.C."/>
            <person name="Deal K.R."/>
            <person name="Dubcovsky J."/>
            <person name="McGuire P.E."/>
            <person name="Lux T."/>
            <person name="Spannagl M."/>
            <person name="Mayer K.F.X."/>
            <person name="Baldrich P."/>
            <person name="Meyers B.C."/>
            <person name="Huo N."/>
            <person name="Gu Y.Q."/>
            <person name="Zhou H."/>
            <person name="Devos K.M."/>
            <person name="Bennetzen J.L."/>
            <person name="Unver T."/>
            <person name="Budak H."/>
            <person name="Gulick P.J."/>
            <person name="Galiba G."/>
            <person name="Kalapos B."/>
            <person name="Nelson D.R."/>
            <person name="Li P."/>
            <person name="You F.M."/>
            <person name="Luo M.C."/>
            <person name="Dvorak J."/>
        </authorList>
    </citation>
    <scope>NUCLEOTIDE SEQUENCE [LARGE SCALE GENOMIC DNA]</scope>
    <source>
        <strain evidence="1">cv. AL8/78</strain>
    </source>
</reference>
<keyword evidence="2" id="KW-1185">Reference proteome</keyword>
<organism evidence="1 2">
    <name type="scientific">Aegilops tauschii subsp. strangulata</name>
    <name type="common">Goatgrass</name>
    <dbReference type="NCBI Taxonomy" id="200361"/>
    <lineage>
        <taxon>Eukaryota</taxon>
        <taxon>Viridiplantae</taxon>
        <taxon>Streptophyta</taxon>
        <taxon>Embryophyta</taxon>
        <taxon>Tracheophyta</taxon>
        <taxon>Spermatophyta</taxon>
        <taxon>Magnoliopsida</taxon>
        <taxon>Liliopsida</taxon>
        <taxon>Poales</taxon>
        <taxon>Poaceae</taxon>
        <taxon>BOP clade</taxon>
        <taxon>Pooideae</taxon>
        <taxon>Triticodae</taxon>
        <taxon>Triticeae</taxon>
        <taxon>Triticinae</taxon>
        <taxon>Aegilops</taxon>
    </lineage>
</organism>
<name>A0A453Q2R7_AEGTS</name>
<proteinExistence type="predicted"/>
<reference evidence="1" key="4">
    <citation type="submission" date="2019-03" db="UniProtKB">
        <authorList>
            <consortium name="EnsemblPlants"/>
        </authorList>
    </citation>
    <scope>IDENTIFICATION</scope>
</reference>
<evidence type="ECO:0000313" key="1">
    <source>
        <dbReference type="EnsemblPlants" id="AET6Gv20955800.1"/>
    </source>
</evidence>
<dbReference type="AlphaFoldDB" id="A0A453Q2R7"/>